<accession>A0A1M7ZKH5</accession>
<sequence length="196" mass="21363">MKNLYTLLFVFFISSGITFAQNPFMAGVSYGANRAELVDSSPMACGSAFYAKKYFQEVGVSVAKRIGRKWEVQSGLIHGSGEVMINADYGEGVEPHSYADISIYSIPVQMKFYPLPFVFIAAGPVFDFGERDSSFDQSGVGFQGGIGGHYQTGRVRFTIMPNVKMHRAFGGDKLDVNGRVGLSGIQFGMAYQLGSK</sequence>
<dbReference type="STRING" id="1073327.SAMN04488108_3980"/>
<keyword evidence="3" id="KW-1185">Reference proteome</keyword>
<dbReference type="EMBL" id="FRXN01000007">
    <property type="protein sequence ID" value="SHO65312.1"/>
    <property type="molecule type" value="Genomic_DNA"/>
</dbReference>
<proteinExistence type="predicted"/>
<feature type="chain" id="PRO_5012862133" description="Outer membrane protein beta-barrel domain-containing protein" evidence="1">
    <location>
        <begin position="21"/>
        <end position="196"/>
    </location>
</feature>
<gene>
    <name evidence="2" type="ORF">SAMN04488108_3980</name>
</gene>
<keyword evidence="1" id="KW-0732">Signal</keyword>
<dbReference type="Proteomes" id="UP000184609">
    <property type="component" value="Unassembled WGS sequence"/>
</dbReference>
<name>A0A1M7ZKH5_9BACT</name>
<evidence type="ECO:0000313" key="3">
    <source>
        <dbReference type="Proteomes" id="UP000184609"/>
    </source>
</evidence>
<dbReference type="AlphaFoldDB" id="A0A1M7ZKH5"/>
<evidence type="ECO:0000313" key="2">
    <source>
        <dbReference type="EMBL" id="SHO65312.1"/>
    </source>
</evidence>
<reference evidence="3" key="1">
    <citation type="submission" date="2016-12" db="EMBL/GenBank/DDBJ databases">
        <authorList>
            <person name="Varghese N."/>
            <person name="Submissions S."/>
        </authorList>
    </citation>
    <scope>NUCLEOTIDE SEQUENCE [LARGE SCALE GENOMIC DNA]</scope>
    <source>
        <strain evidence="3">DSM 25035</strain>
    </source>
</reference>
<protein>
    <recommendedName>
        <fullName evidence="4">Outer membrane protein beta-barrel domain-containing protein</fullName>
    </recommendedName>
</protein>
<dbReference type="RefSeq" id="WP_073573580.1">
    <property type="nucleotide sequence ID" value="NZ_FRXN01000007.1"/>
</dbReference>
<organism evidence="2 3">
    <name type="scientific">Algoriphagus zhangzhouensis</name>
    <dbReference type="NCBI Taxonomy" id="1073327"/>
    <lineage>
        <taxon>Bacteria</taxon>
        <taxon>Pseudomonadati</taxon>
        <taxon>Bacteroidota</taxon>
        <taxon>Cytophagia</taxon>
        <taxon>Cytophagales</taxon>
        <taxon>Cyclobacteriaceae</taxon>
        <taxon>Algoriphagus</taxon>
    </lineage>
</organism>
<feature type="signal peptide" evidence="1">
    <location>
        <begin position="1"/>
        <end position="20"/>
    </location>
</feature>
<evidence type="ECO:0008006" key="4">
    <source>
        <dbReference type="Google" id="ProtNLM"/>
    </source>
</evidence>
<dbReference type="OrthoDB" id="980939at2"/>
<evidence type="ECO:0000256" key="1">
    <source>
        <dbReference type="SAM" id="SignalP"/>
    </source>
</evidence>